<dbReference type="InterPro" id="IPR002104">
    <property type="entry name" value="Integrase_catalytic"/>
</dbReference>
<dbReference type="InterPro" id="IPR010998">
    <property type="entry name" value="Integrase_recombinase_N"/>
</dbReference>
<name>A0A9X2B6Q4_9GAMM</name>
<dbReference type="InterPro" id="IPR011010">
    <property type="entry name" value="DNA_brk_join_enz"/>
</dbReference>
<dbReference type="Gene3D" id="1.10.150.130">
    <property type="match status" value="1"/>
</dbReference>
<reference evidence="8" key="1">
    <citation type="submission" date="2022-02" db="EMBL/GenBank/DDBJ databases">
        <title>Acinetobacter A3.8 sp. nov., isolated from Sediment (Zhairuo Island).</title>
        <authorList>
            <person name="Zheng K."/>
        </authorList>
    </citation>
    <scope>NUCLEOTIDE SEQUENCE</scope>
    <source>
        <strain evidence="8">A3.8</strain>
    </source>
</reference>
<dbReference type="Pfam" id="PF00589">
    <property type="entry name" value="Phage_integrase"/>
    <property type="match status" value="1"/>
</dbReference>
<evidence type="ECO:0000256" key="2">
    <source>
        <dbReference type="ARBA" id="ARBA00022908"/>
    </source>
</evidence>
<dbReference type="GO" id="GO:0003677">
    <property type="term" value="F:DNA binding"/>
    <property type="evidence" value="ECO:0007669"/>
    <property type="project" value="UniProtKB-UniRule"/>
</dbReference>
<dbReference type="InterPro" id="IPR050808">
    <property type="entry name" value="Phage_Integrase"/>
</dbReference>
<dbReference type="Proteomes" id="UP001139701">
    <property type="component" value="Unassembled WGS sequence"/>
</dbReference>
<dbReference type="AlphaFoldDB" id="A0A9X2B6Q4"/>
<comment type="similarity">
    <text evidence="1">Belongs to the 'phage' integrase family.</text>
</comment>
<keyword evidence="9" id="KW-1185">Reference proteome</keyword>
<accession>A0A9X2B6Q4</accession>
<dbReference type="Pfam" id="PF13356">
    <property type="entry name" value="Arm-DNA-bind_3"/>
    <property type="match status" value="1"/>
</dbReference>
<evidence type="ECO:0000313" key="9">
    <source>
        <dbReference type="Proteomes" id="UP001139701"/>
    </source>
</evidence>
<dbReference type="InterPro" id="IPR025166">
    <property type="entry name" value="Integrase_DNA_bind_dom"/>
</dbReference>
<dbReference type="PROSITE" id="PS51898">
    <property type="entry name" value="TYR_RECOMBINASE"/>
    <property type="match status" value="1"/>
</dbReference>
<comment type="caution">
    <text evidence="8">The sequence shown here is derived from an EMBL/GenBank/DDBJ whole genome shotgun (WGS) entry which is preliminary data.</text>
</comment>
<dbReference type="PROSITE" id="PS51900">
    <property type="entry name" value="CB"/>
    <property type="match status" value="1"/>
</dbReference>
<dbReference type="EMBL" id="JAKUML010000015">
    <property type="protein sequence ID" value="MCJ8147141.1"/>
    <property type="molecule type" value="Genomic_DNA"/>
</dbReference>
<dbReference type="GO" id="GO:0015074">
    <property type="term" value="P:DNA integration"/>
    <property type="evidence" value="ECO:0007669"/>
    <property type="project" value="UniProtKB-KW"/>
</dbReference>
<evidence type="ECO:0000256" key="4">
    <source>
        <dbReference type="ARBA" id="ARBA00023172"/>
    </source>
</evidence>
<organism evidence="8 9">
    <name type="scientific">Acinetobacter sedimenti</name>
    <dbReference type="NCBI Taxonomy" id="2919922"/>
    <lineage>
        <taxon>Bacteria</taxon>
        <taxon>Pseudomonadati</taxon>
        <taxon>Pseudomonadota</taxon>
        <taxon>Gammaproteobacteria</taxon>
        <taxon>Moraxellales</taxon>
        <taxon>Moraxellaceae</taxon>
        <taxon>Acinetobacter</taxon>
    </lineage>
</organism>
<dbReference type="SUPFAM" id="SSF56349">
    <property type="entry name" value="DNA breaking-rejoining enzymes"/>
    <property type="match status" value="1"/>
</dbReference>
<dbReference type="PANTHER" id="PTHR30629:SF2">
    <property type="entry name" value="PROPHAGE INTEGRASE INTS-RELATED"/>
    <property type="match status" value="1"/>
</dbReference>
<dbReference type="RefSeq" id="WP_241572696.1">
    <property type="nucleotide sequence ID" value="NZ_JAKUML010000015.1"/>
</dbReference>
<dbReference type="InterPro" id="IPR013762">
    <property type="entry name" value="Integrase-like_cat_sf"/>
</dbReference>
<evidence type="ECO:0000256" key="3">
    <source>
        <dbReference type="ARBA" id="ARBA00023125"/>
    </source>
</evidence>
<dbReference type="CDD" id="cd00796">
    <property type="entry name" value="INT_Rci_Hp1_C"/>
    <property type="match status" value="1"/>
</dbReference>
<feature type="domain" description="Core-binding (CB)" evidence="7">
    <location>
        <begin position="122"/>
        <end position="203"/>
    </location>
</feature>
<dbReference type="InterPro" id="IPR044068">
    <property type="entry name" value="CB"/>
</dbReference>
<keyword evidence="4" id="KW-0233">DNA recombination</keyword>
<sequence>MGVLLGVSHYTPKIDTPKMTLKAYSMGKLTDIRIRKIKPAEKQTKHADGGGLYLLVTSTGCRYWRYKYRFEGKENILALGIYPTVTLADARLKHLEARKLLASGIDPSADRKEKKKAEQMQMSFSEVVKIYLEKEAVKHKGLRWETNALNKLLRLFPNLAKKPINAIDKMDMINFRNSREFEVQGTTVKREMQLLGSVFSFAIDELSLIEISPLNRVAKPKENPHREVRISDDEIQILMDAFDFNDETPVLMMKHQTAWAFLFALETAMRMSEITSMTWGNLFDDYLLLPTTKNGHSRKVPLNHTALELLERVKGLDTTNVLTISADSLSTTFRKYRDTTPLGHIHFHDTRHEATTKYAQVMPIQDLSKVTGHKDLEMLMRYYNPTTTELAERMNRKTNKKQ</sequence>
<proteinExistence type="inferred from homology"/>
<evidence type="ECO:0000259" key="6">
    <source>
        <dbReference type="PROSITE" id="PS51898"/>
    </source>
</evidence>
<protein>
    <submittedName>
        <fullName evidence="8">Site-specific integrase</fullName>
    </submittedName>
</protein>
<evidence type="ECO:0000256" key="5">
    <source>
        <dbReference type="PROSITE-ProRule" id="PRU01248"/>
    </source>
</evidence>
<evidence type="ECO:0000256" key="1">
    <source>
        <dbReference type="ARBA" id="ARBA00008857"/>
    </source>
</evidence>
<feature type="domain" description="Tyr recombinase" evidence="6">
    <location>
        <begin position="225"/>
        <end position="395"/>
    </location>
</feature>
<gene>
    <name evidence="8" type="ORF">MKI79_09575</name>
</gene>
<dbReference type="InterPro" id="IPR038488">
    <property type="entry name" value="Integrase_DNA-bd_sf"/>
</dbReference>
<keyword evidence="2" id="KW-0229">DNA integration</keyword>
<dbReference type="Gene3D" id="1.10.443.10">
    <property type="entry name" value="Intergrase catalytic core"/>
    <property type="match status" value="1"/>
</dbReference>
<dbReference type="PANTHER" id="PTHR30629">
    <property type="entry name" value="PROPHAGE INTEGRASE"/>
    <property type="match status" value="1"/>
</dbReference>
<keyword evidence="3 5" id="KW-0238">DNA-binding</keyword>
<evidence type="ECO:0000313" key="8">
    <source>
        <dbReference type="EMBL" id="MCJ8147141.1"/>
    </source>
</evidence>
<dbReference type="GO" id="GO:0006310">
    <property type="term" value="P:DNA recombination"/>
    <property type="evidence" value="ECO:0007669"/>
    <property type="project" value="UniProtKB-KW"/>
</dbReference>
<dbReference type="Gene3D" id="3.30.160.390">
    <property type="entry name" value="Integrase, DNA-binding domain"/>
    <property type="match status" value="1"/>
</dbReference>
<evidence type="ECO:0000259" key="7">
    <source>
        <dbReference type="PROSITE" id="PS51900"/>
    </source>
</evidence>